<evidence type="ECO:0000256" key="3">
    <source>
        <dbReference type="ARBA" id="ARBA00022475"/>
    </source>
</evidence>
<evidence type="ECO:0000259" key="9">
    <source>
        <dbReference type="Pfam" id="PF21082"/>
    </source>
</evidence>
<dbReference type="Pfam" id="PF21088">
    <property type="entry name" value="MS_channel_1st"/>
    <property type="match status" value="1"/>
</dbReference>
<keyword evidence="3" id="KW-1003">Cell membrane</keyword>
<dbReference type="Pfam" id="PF05552">
    <property type="entry name" value="MS_channel_1st_1"/>
    <property type="match status" value="1"/>
</dbReference>
<keyword evidence="6 7" id="KW-0472">Membrane</keyword>
<dbReference type="InterPro" id="IPR023408">
    <property type="entry name" value="MscS_beta-dom_sf"/>
</dbReference>
<feature type="transmembrane region" description="Helical" evidence="7">
    <location>
        <begin position="17"/>
        <end position="35"/>
    </location>
</feature>
<dbReference type="Pfam" id="PF21082">
    <property type="entry name" value="MS_channel_3rd"/>
    <property type="match status" value="1"/>
</dbReference>
<dbReference type="Gene3D" id="2.30.30.60">
    <property type="match status" value="1"/>
</dbReference>
<keyword evidence="7" id="KW-0406">Ion transport</keyword>
<dbReference type="SUPFAM" id="SSF82861">
    <property type="entry name" value="Mechanosensitive channel protein MscS (YggB), transmembrane region"/>
    <property type="match status" value="1"/>
</dbReference>
<comment type="subcellular location">
    <subcellularLocation>
        <location evidence="7">Cell inner membrane</location>
        <topology evidence="7">Multi-pass membrane protein</topology>
    </subcellularLocation>
    <subcellularLocation>
        <location evidence="1">Cell membrane</location>
        <topology evidence="1">Multi-pass membrane protein</topology>
    </subcellularLocation>
</comment>
<feature type="transmembrane region" description="Helical" evidence="7">
    <location>
        <begin position="56"/>
        <end position="81"/>
    </location>
</feature>
<comment type="subunit">
    <text evidence="7">Homoheptamer.</text>
</comment>
<dbReference type="Gene3D" id="1.10.287.1260">
    <property type="match status" value="1"/>
</dbReference>
<feature type="domain" description="Mechanosensitive ion channel MscS" evidence="8">
    <location>
        <begin position="105"/>
        <end position="172"/>
    </location>
</feature>
<keyword evidence="7" id="KW-0813">Transport</keyword>
<gene>
    <name evidence="11" type="ORF">LMS43_15345</name>
</gene>
<dbReference type="InterPro" id="IPR008910">
    <property type="entry name" value="MSC_TM_helix"/>
</dbReference>
<name>A0ABT8EMZ9_9BURK</name>
<dbReference type="RefSeq" id="WP_266123809.1">
    <property type="nucleotide sequence ID" value="NZ_JAJHNU010000005.1"/>
</dbReference>
<evidence type="ECO:0000259" key="8">
    <source>
        <dbReference type="Pfam" id="PF00924"/>
    </source>
</evidence>
<dbReference type="InterPro" id="IPR045275">
    <property type="entry name" value="MscS_archaea/bacteria_type"/>
</dbReference>
<dbReference type="InterPro" id="IPR006685">
    <property type="entry name" value="MscS_channel_2nd"/>
</dbReference>
<dbReference type="InterPro" id="IPR049278">
    <property type="entry name" value="MS_channel_C"/>
</dbReference>
<feature type="domain" description="Mechanosensitive ion channel MscS C-terminal" evidence="9">
    <location>
        <begin position="179"/>
        <end position="257"/>
    </location>
</feature>
<dbReference type="SUPFAM" id="SSF82689">
    <property type="entry name" value="Mechanosensitive channel protein MscS (YggB), C-terminal domain"/>
    <property type="match status" value="1"/>
</dbReference>
<dbReference type="PANTHER" id="PTHR30221:SF1">
    <property type="entry name" value="SMALL-CONDUCTANCE MECHANOSENSITIVE CHANNEL"/>
    <property type="match status" value="1"/>
</dbReference>
<feature type="domain" description="Mechanosensitive ion channel transmembrane helices 2/3" evidence="10">
    <location>
        <begin position="70"/>
        <end position="103"/>
    </location>
</feature>
<dbReference type="InterPro" id="IPR011014">
    <property type="entry name" value="MscS_channel_TM-2"/>
</dbReference>
<evidence type="ECO:0000313" key="11">
    <source>
        <dbReference type="EMBL" id="MDN4122666.1"/>
    </source>
</evidence>
<keyword evidence="5 7" id="KW-1133">Transmembrane helix</keyword>
<dbReference type="Pfam" id="PF00924">
    <property type="entry name" value="MS_channel_2nd"/>
    <property type="match status" value="1"/>
</dbReference>
<evidence type="ECO:0000259" key="10">
    <source>
        <dbReference type="Pfam" id="PF21088"/>
    </source>
</evidence>
<evidence type="ECO:0000256" key="1">
    <source>
        <dbReference type="ARBA" id="ARBA00004651"/>
    </source>
</evidence>
<dbReference type="InterPro" id="IPR011066">
    <property type="entry name" value="MscS_channel_C_sf"/>
</dbReference>
<comment type="similarity">
    <text evidence="2 7">Belongs to the MscS (TC 1.A.23) family.</text>
</comment>
<comment type="caution">
    <text evidence="7">Lacks conserved residue(s) required for the propagation of feature annotation.</text>
</comment>
<accession>A0ABT8EMZ9</accession>
<keyword evidence="7" id="KW-0407">Ion channel</keyword>
<dbReference type="InterPro" id="IPR049142">
    <property type="entry name" value="MS_channel_1st"/>
</dbReference>
<keyword evidence="7" id="KW-0997">Cell inner membrane</keyword>
<dbReference type="Gene3D" id="3.30.70.100">
    <property type="match status" value="1"/>
</dbReference>
<dbReference type="InterPro" id="IPR010920">
    <property type="entry name" value="LSM_dom_sf"/>
</dbReference>
<feature type="transmembrane region" description="Helical" evidence="7">
    <location>
        <begin position="87"/>
        <end position="118"/>
    </location>
</feature>
<reference evidence="11" key="1">
    <citation type="submission" date="2021-11" db="EMBL/GenBank/DDBJ databases">
        <title>Draft genome sequence of Alcaligenes endophyticus type strain CCUG 75668T.</title>
        <authorList>
            <person name="Salva-Serra F."/>
            <person name="Duran R.E."/>
            <person name="Seeger M."/>
            <person name="Moore E.R.B."/>
            <person name="Jaen-Luchoro D."/>
        </authorList>
    </citation>
    <scope>NUCLEOTIDE SEQUENCE</scope>
    <source>
        <strain evidence="11">CCUG 75668</strain>
    </source>
</reference>
<organism evidence="11 12">
    <name type="scientific">Alcaligenes endophyticus</name>
    <dbReference type="NCBI Taxonomy" id="1929088"/>
    <lineage>
        <taxon>Bacteria</taxon>
        <taxon>Pseudomonadati</taxon>
        <taxon>Pseudomonadota</taxon>
        <taxon>Betaproteobacteria</taxon>
        <taxon>Burkholderiales</taxon>
        <taxon>Alcaligenaceae</taxon>
        <taxon>Alcaligenes</taxon>
    </lineage>
</organism>
<proteinExistence type="inferred from homology"/>
<evidence type="ECO:0000256" key="5">
    <source>
        <dbReference type="ARBA" id="ARBA00022989"/>
    </source>
</evidence>
<protein>
    <recommendedName>
        <fullName evidence="7">Small-conductance mechanosensitive channel</fullName>
    </recommendedName>
</protein>
<evidence type="ECO:0000256" key="4">
    <source>
        <dbReference type="ARBA" id="ARBA00022692"/>
    </source>
</evidence>
<dbReference type="SUPFAM" id="SSF50182">
    <property type="entry name" value="Sm-like ribonucleoproteins"/>
    <property type="match status" value="1"/>
</dbReference>
<dbReference type="EMBL" id="JAJHNU010000005">
    <property type="protein sequence ID" value="MDN4122666.1"/>
    <property type="molecule type" value="Genomic_DNA"/>
</dbReference>
<comment type="function">
    <text evidence="7">Mechanosensitive channel that participates in the regulation of osmotic pressure changes within the cell, opening in response to stretch forces in the membrane lipid bilayer, without the need for other proteins. Contributes to normal resistance to hypoosmotic shock. Forms an ion channel of 1.0 nanosiemens conductance with a slight preference for anions.</text>
</comment>
<evidence type="ECO:0000256" key="7">
    <source>
        <dbReference type="RuleBase" id="RU369025"/>
    </source>
</evidence>
<dbReference type="PANTHER" id="PTHR30221">
    <property type="entry name" value="SMALL-CONDUCTANCE MECHANOSENSITIVE CHANNEL"/>
    <property type="match status" value="1"/>
</dbReference>
<evidence type="ECO:0000256" key="2">
    <source>
        <dbReference type="ARBA" id="ARBA00008017"/>
    </source>
</evidence>
<dbReference type="Proteomes" id="UP001168613">
    <property type="component" value="Unassembled WGS sequence"/>
</dbReference>
<keyword evidence="12" id="KW-1185">Reference proteome</keyword>
<keyword evidence="4 7" id="KW-0812">Transmembrane</keyword>
<comment type="caution">
    <text evidence="11">The sequence shown here is derived from an EMBL/GenBank/DDBJ whole genome shotgun (WGS) entry which is preliminary data.</text>
</comment>
<evidence type="ECO:0000256" key="6">
    <source>
        <dbReference type="ARBA" id="ARBA00023136"/>
    </source>
</evidence>
<sequence>MESVSLWASDLSAFEQIALNLLLSLVILVVGWWISSLAGRAVERIIRRASQIDHTVVPIAQSVVIWAIRIFVIIAVLARFGVQTASIIAILGAAGLAIGLALQGTLQNIAAGIMLLVLRPLRAGEFVSVVGKGDGTVHEVGLFVSTFVQADGIYFTLPNSLIWGNPIINYSRNKTRRLDIEVGVRYGDDVDQAIDLLTKLVSARSDVLQDPAPQVMAMGYKESVVSVNIRAWANVEDYWNLRFELHKDIVKTLAQAGFQMPVPARQVYAVNLDKKH</sequence>
<evidence type="ECO:0000313" key="12">
    <source>
        <dbReference type="Proteomes" id="UP001168613"/>
    </source>
</evidence>